<proteinExistence type="predicted"/>
<dbReference type="OrthoDB" id="9802232at2"/>
<dbReference type="AlphaFoldDB" id="A0A1I3KCB0"/>
<dbReference type="NCBIfam" id="TIGR01796">
    <property type="entry name" value="CM_mono_aroH"/>
    <property type="match status" value="1"/>
</dbReference>
<dbReference type="InterPro" id="IPR035959">
    <property type="entry name" value="RutC-like_sf"/>
</dbReference>
<dbReference type="GO" id="GO:0008652">
    <property type="term" value="P:amino acid biosynthetic process"/>
    <property type="evidence" value="ECO:0007669"/>
    <property type="project" value="UniProtKB-UniRule"/>
</dbReference>
<dbReference type="EMBL" id="FORI01000004">
    <property type="protein sequence ID" value="SFI70122.1"/>
    <property type="molecule type" value="Genomic_DNA"/>
</dbReference>
<dbReference type="EC" id="5.4.99.5" evidence="1 2"/>
<keyword evidence="2" id="KW-0028">Amino-acid biosynthesis</keyword>
<evidence type="ECO:0000256" key="1">
    <source>
        <dbReference type="NCBIfam" id="TIGR01796"/>
    </source>
</evidence>
<dbReference type="InterPro" id="IPR008243">
    <property type="entry name" value="Chorismate_mutase_AroH"/>
</dbReference>
<keyword evidence="4" id="KW-1185">Reference proteome</keyword>
<dbReference type="SUPFAM" id="SSF55298">
    <property type="entry name" value="YjgF-like"/>
    <property type="match status" value="1"/>
</dbReference>
<dbReference type="Pfam" id="PF07736">
    <property type="entry name" value="CM_1"/>
    <property type="match status" value="1"/>
</dbReference>
<evidence type="ECO:0000256" key="2">
    <source>
        <dbReference type="PROSITE-ProRule" id="PRU00514"/>
    </source>
</evidence>
<dbReference type="GO" id="GO:0046417">
    <property type="term" value="P:chorismate metabolic process"/>
    <property type="evidence" value="ECO:0007669"/>
    <property type="project" value="TreeGrafter"/>
</dbReference>
<accession>A0A1I3KCB0</accession>
<reference evidence="4" key="1">
    <citation type="submission" date="2016-10" db="EMBL/GenBank/DDBJ databases">
        <authorList>
            <person name="Varghese N."/>
            <person name="Submissions S."/>
        </authorList>
    </citation>
    <scope>NUCLEOTIDE SEQUENCE [LARGE SCALE GENOMIC DNA]</scope>
    <source>
        <strain evidence="4">XBD1002</strain>
    </source>
</reference>
<dbReference type="Proteomes" id="UP000182737">
    <property type="component" value="Unassembled WGS sequence"/>
</dbReference>
<organism evidence="3 4">
    <name type="scientific">Treponema bryantii</name>
    <dbReference type="NCBI Taxonomy" id="163"/>
    <lineage>
        <taxon>Bacteria</taxon>
        <taxon>Pseudomonadati</taxon>
        <taxon>Spirochaetota</taxon>
        <taxon>Spirochaetia</taxon>
        <taxon>Spirochaetales</taxon>
        <taxon>Treponemataceae</taxon>
        <taxon>Treponema</taxon>
    </lineage>
</organism>
<dbReference type="Gene3D" id="3.30.1330.40">
    <property type="entry name" value="RutC-like"/>
    <property type="match status" value="1"/>
</dbReference>
<dbReference type="PANTHER" id="PTHR21164">
    <property type="entry name" value="CHORISMATE MUTASE"/>
    <property type="match status" value="1"/>
</dbReference>
<comment type="catalytic activity">
    <reaction evidence="2">
        <text>chorismate = prephenate</text>
        <dbReference type="Rhea" id="RHEA:13897"/>
        <dbReference type="ChEBI" id="CHEBI:29748"/>
        <dbReference type="ChEBI" id="CHEBI:29934"/>
        <dbReference type="EC" id="5.4.99.5"/>
    </reaction>
</comment>
<evidence type="ECO:0000313" key="3">
    <source>
        <dbReference type="EMBL" id="SFI70122.1"/>
    </source>
</evidence>
<keyword evidence="2" id="KW-0413">Isomerase</keyword>
<dbReference type="GO" id="GO:0009073">
    <property type="term" value="P:aromatic amino acid family biosynthetic process"/>
    <property type="evidence" value="ECO:0007669"/>
    <property type="project" value="UniProtKB-UniRule"/>
</dbReference>
<evidence type="ECO:0000313" key="4">
    <source>
        <dbReference type="Proteomes" id="UP000182737"/>
    </source>
</evidence>
<name>A0A1I3KCB0_9SPIR</name>
<dbReference type="GO" id="GO:0004106">
    <property type="term" value="F:chorismate mutase activity"/>
    <property type="evidence" value="ECO:0007669"/>
    <property type="project" value="UniProtKB-UniRule"/>
</dbReference>
<protein>
    <recommendedName>
        <fullName evidence="1 2">chorismate mutase</fullName>
        <ecNumber evidence="1 2">5.4.99.5</ecNumber>
    </recommendedName>
</protein>
<dbReference type="RefSeq" id="WP_074931307.1">
    <property type="nucleotide sequence ID" value="NZ_FORI01000004.1"/>
</dbReference>
<dbReference type="PROSITE" id="PS51167">
    <property type="entry name" value="CHORISMATE_MUT_1"/>
    <property type="match status" value="1"/>
</dbReference>
<dbReference type="PANTHER" id="PTHR21164:SF0">
    <property type="entry name" value="CHORISMATE MUTASE AROH"/>
    <property type="match status" value="1"/>
</dbReference>
<keyword evidence="2" id="KW-0057">Aromatic amino acid biosynthesis</keyword>
<gene>
    <name evidence="3" type="ORF">SAMN04487775_104207</name>
</gene>
<sequence length="125" mass="14090">MEKRLIAYRGAVCVENTAESITENVCLMCRELFSLNKIQAEDIVSLQFTITDDITVLNPATALRRGDCGLDITQVPLFCSQEAKIDGGMKFVVRALLTAYNDKNIERRNVYLNGAEKLRPDFSRK</sequence>